<comment type="caution">
    <text evidence="2">The sequence shown here is derived from an EMBL/GenBank/DDBJ whole genome shotgun (WGS) entry which is preliminary data.</text>
</comment>
<name>A0A9D4VA21_ADICA</name>
<evidence type="ECO:0000313" key="3">
    <source>
        <dbReference type="Proteomes" id="UP000886520"/>
    </source>
</evidence>
<proteinExistence type="predicted"/>
<dbReference type="EMBL" id="JABFUD020000003">
    <property type="protein sequence ID" value="KAI5081687.1"/>
    <property type="molecule type" value="Genomic_DNA"/>
</dbReference>
<feature type="region of interest" description="Disordered" evidence="1">
    <location>
        <begin position="63"/>
        <end position="103"/>
    </location>
</feature>
<dbReference type="AlphaFoldDB" id="A0A9D4VA21"/>
<dbReference type="Proteomes" id="UP000886520">
    <property type="component" value="Chromosome 2"/>
</dbReference>
<reference evidence="2" key="1">
    <citation type="submission" date="2021-01" db="EMBL/GenBank/DDBJ databases">
        <title>Adiantum capillus-veneris genome.</title>
        <authorList>
            <person name="Fang Y."/>
            <person name="Liao Q."/>
        </authorList>
    </citation>
    <scope>NUCLEOTIDE SEQUENCE</scope>
    <source>
        <strain evidence="2">H3</strain>
        <tissue evidence="2">Leaf</tissue>
    </source>
</reference>
<sequence>MLVVCSRRARRGKEAPSVAMHGEIAATWSLHAGRARQLYKRRSWPVCKGGQLIEGATNSEVAIGQSCRGSRRREATPRGRPMQRREEGTTSRKRVDGLEPAMQ</sequence>
<evidence type="ECO:0000313" key="2">
    <source>
        <dbReference type="EMBL" id="KAI5081687.1"/>
    </source>
</evidence>
<keyword evidence="3" id="KW-1185">Reference proteome</keyword>
<evidence type="ECO:0000256" key="1">
    <source>
        <dbReference type="SAM" id="MobiDB-lite"/>
    </source>
</evidence>
<accession>A0A9D4VA21</accession>
<organism evidence="2 3">
    <name type="scientific">Adiantum capillus-veneris</name>
    <name type="common">Maidenhair fern</name>
    <dbReference type="NCBI Taxonomy" id="13818"/>
    <lineage>
        <taxon>Eukaryota</taxon>
        <taxon>Viridiplantae</taxon>
        <taxon>Streptophyta</taxon>
        <taxon>Embryophyta</taxon>
        <taxon>Tracheophyta</taxon>
        <taxon>Polypodiopsida</taxon>
        <taxon>Polypodiidae</taxon>
        <taxon>Polypodiales</taxon>
        <taxon>Pteridineae</taxon>
        <taxon>Pteridaceae</taxon>
        <taxon>Vittarioideae</taxon>
        <taxon>Adiantum</taxon>
    </lineage>
</organism>
<feature type="compositionally biased region" description="Basic and acidic residues" evidence="1">
    <location>
        <begin position="72"/>
        <end position="97"/>
    </location>
</feature>
<protein>
    <submittedName>
        <fullName evidence="2">Uncharacterized protein</fullName>
    </submittedName>
</protein>
<gene>
    <name evidence="2" type="ORF">GOP47_0001430</name>
</gene>